<dbReference type="AlphaFoldDB" id="A0A0F5FNY7"/>
<dbReference type="OrthoDB" id="9768851at2"/>
<gene>
    <name evidence="2" type="ORF">VE25_17475</name>
</gene>
<dbReference type="SUPFAM" id="SSF51430">
    <property type="entry name" value="NAD(P)-linked oxidoreductase"/>
    <property type="match status" value="1"/>
</dbReference>
<organism evidence="2 3">
    <name type="scientific">Devosia geojensis</name>
    <dbReference type="NCBI Taxonomy" id="443610"/>
    <lineage>
        <taxon>Bacteria</taxon>
        <taxon>Pseudomonadati</taxon>
        <taxon>Pseudomonadota</taxon>
        <taxon>Alphaproteobacteria</taxon>
        <taxon>Hyphomicrobiales</taxon>
        <taxon>Devosiaceae</taxon>
        <taxon>Devosia</taxon>
    </lineage>
</organism>
<sequence length="341" mass="36804">MSSVITFEKRGVGQTGLEVTTLGLGGASLAGIFTGVAEEVARATINHAHEVGITYFDTAPQYGYGRSEHLMGNALRGKREGTVLSTKVGRLLKPIKDGWTSPHNWVDPLPFDQVYDYTYDGIMRSFEDSLQRLGLNAVDILYVHDIGVATHGEEENKRLWAQLAGGGYKALRELRDGGTVRAIGLGVNEWEVLMDAFALGDWDVFLLAGRYTLLEQTSLDPFMTTCLKRGASVVVGGPFNSGILVGGSTWNYAKAPEDVVKRVNAIEAVCKEFNVPLPAAALQFPLTHPAVCNVLPGPRTPEELDGILAWWRTPIPDALWTMLAEKGLLAKGTPVPGGVAG</sequence>
<dbReference type="Gene3D" id="3.20.20.100">
    <property type="entry name" value="NADP-dependent oxidoreductase domain"/>
    <property type="match status" value="1"/>
</dbReference>
<dbReference type="STRING" id="443610.VE25_17475"/>
<evidence type="ECO:0000259" key="1">
    <source>
        <dbReference type="Pfam" id="PF00248"/>
    </source>
</evidence>
<dbReference type="Proteomes" id="UP000033632">
    <property type="component" value="Unassembled WGS sequence"/>
</dbReference>
<dbReference type="PANTHER" id="PTHR42686:SF1">
    <property type="entry name" value="GH17980P-RELATED"/>
    <property type="match status" value="1"/>
</dbReference>
<feature type="domain" description="NADP-dependent oxidoreductase" evidence="1">
    <location>
        <begin position="22"/>
        <end position="325"/>
    </location>
</feature>
<accession>A0A0F5FNY7</accession>
<dbReference type="GO" id="GO:0005829">
    <property type="term" value="C:cytosol"/>
    <property type="evidence" value="ECO:0007669"/>
    <property type="project" value="TreeGrafter"/>
</dbReference>
<dbReference type="EMBL" id="JZEX01000147">
    <property type="protein sequence ID" value="KKB10528.1"/>
    <property type="molecule type" value="Genomic_DNA"/>
</dbReference>
<dbReference type="InterPro" id="IPR020471">
    <property type="entry name" value="AKR"/>
</dbReference>
<proteinExistence type="predicted"/>
<evidence type="ECO:0000313" key="3">
    <source>
        <dbReference type="Proteomes" id="UP000033632"/>
    </source>
</evidence>
<evidence type="ECO:0000313" key="2">
    <source>
        <dbReference type="EMBL" id="KKB10528.1"/>
    </source>
</evidence>
<comment type="caution">
    <text evidence="2">The sequence shown here is derived from an EMBL/GenBank/DDBJ whole genome shotgun (WGS) entry which is preliminary data.</text>
</comment>
<dbReference type="RefSeq" id="WP_046109940.1">
    <property type="nucleotide sequence ID" value="NZ_JZEX01000147.1"/>
</dbReference>
<dbReference type="GO" id="GO:0016491">
    <property type="term" value="F:oxidoreductase activity"/>
    <property type="evidence" value="ECO:0007669"/>
    <property type="project" value="InterPro"/>
</dbReference>
<dbReference type="InterPro" id="IPR023210">
    <property type="entry name" value="NADP_OxRdtase_dom"/>
</dbReference>
<dbReference type="PATRIC" id="fig|443610.3.peg.1795"/>
<dbReference type="InterPro" id="IPR036812">
    <property type="entry name" value="NAD(P)_OxRdtase_dom_sf"/>
</dbReference>
<dbReference type="Pfam" id="PF00248">
    <property type="entry name" value="Aldo_ket_red"/>
    <property type="match status" value="1"/>
</dbReference>
<protein>
    <submittedName>
        <fullName evidence="2">Pyridoxal 4-dehydrogenase</fullName>
    </submittedName>
</protein>
<keyword evidence="3" id="KW-1185">Reference proteome</keyword>
<reference evidence="2 3" key="1">
    <citation type="submission" date="2015-03" db="EMBL/GenBank/DDBJ databases">
        <authorList>
            <person name="Hassan Y.I."/>
            <person name="Lepp D."/>
            <person name="Li X.-Z."/>
            <person name="Zhou T."/>
        </authorList>
    </citation>
    <scope>NUCLEOTIDE SEQUENCE [LARGE SCALE GENOMIC DNA]</scope>
    <source>
        <strain evidence="2 3">BD-c194</strain>
    </source>
</reference>
<name>A0A0F5FNY7_9HYPH</name>
<dbReference type="PANTHER" id="PTHR42686">
    <property type="entry name" value="GH17980P-RELATED"/>
    <property type="match status" value="1"/>
</dbReference>